<protein>
    <submittedName>
        <fullName evidence="1">Uncharacterized protein</fullName>
    </submittedName>
</protein>
<organism evidence="1 2">
    <name type="scientific">Okeania hirsuta</name>
    <dbReference type="NCBI Taxonomy" id="1458930"/>
    <lineage>
        <taxon>Bacteria</taxon>
        <taxon>Bacillati</taxon>
        <taxon>Cyanobacteriota</taxon>
        <taxon>Cyanophyceae</taxon>
        <taxon>Oscillatoriophycideae</taxon>
        <taxon>Oscillatoriales</taxon>
        <taxon>Microcoleaceae</taxon>
        <taxon>Okeania</taxon>
    </lineage>
</organism>
<reference evidence="1 2" key="1">
    <citation type="journal article" date="2018" name="ACS Chem. Biol.">
        <title>Ketoreductase domain dysfunction expands chemodiversity: malyngamide biosynthesis in the cyanobacterium Okeania hirsuta.</title>
        <authorList>
            <person name="Moss N.A."/>
            <person name="Leao T."/>
            <person name="Rankin M."/>
            <person name="McCullough T.M."/>
            <person name="Qu P."/>
            <person name="Korobeynikov A."/>
            <person name="Smith J.L."/>
            <person name="Gerwick L."/>
            <person name="Gerwick W.H."/>
        </authorList>
    </citation>
    <scope>NUCLEOTIDE SEQUENCE [LARGE SCALE GENOMIC DNA]</scope>
    <source>
        <strain evidence="1 2">PAB10Feb10-1</strain>
    </source>
</reference>
<sequence length="467" mass="53539">MNFEYEYQRCLEKLKWATGKLQVEVQSEKLAEIAELVVQPMMSPWRYFHTPNHIFEVGGSQDAIEVLAALFHDVVYLQIDHSVNFNLSYYITPYIKEVQGKLKIRETNELPKDKIFEIIASIFGFFAGQILLPFGGQNEFMSAVVATKAMEKFLTTKHLFKIAACIEASIPFQPISENGLTATERLYQRLKETNIKWNINLTDAELYQTIKKSVRLSNRDVIGFGSPSSIFLDNTWNLLPETNHNLINGNSYTISEYRIALEKTEGFIKSLNPDLIFRRFDGEPNEKTYIIWVNQAKKNLEIAKIYLGSKIFTLGFIEALSMRLGLNIPLSTMIGELPTQGFNPAHLESFLPDINNPYQPKNSLEREVLTLLADGRCQNAAYDMRNSPLSTFIVIYIGFEEVKKQRERTKELFQKSISPEDFIDGCNQDLVKIIIDGILELFESRKQAISGVKKGNCTHWNKQKQCQ</sequence>
<evidence type="ECO:0000313" key="1">
    <source>
        <dbReference type="EMBL" id="RQH55305.1"/>
    </source>
</evidence>
<comment type="caution">
    <text evidence="1">The sequence shown here is derived from an EMBL/GenBank/DDBJ whole genome shotgun (WGS) entry which is preliminary data.</text>
</comment>
<dbReference type="Proteomes" id="UP000269154">
    <property type="component" value="Unassembled WGS sequence"/>
</dbReference>
<gene>
    <name evidence="1" type="ORF">D5R40_03005</name>
</gene>
<name>A0A3N6Q288_9CYAN</name>
<evidence type="ECO:0000313" key="2">
    <source>
        <dbReference type="Proteomes" id="UP000269154"/>
    </source>
</evidence>
<accession>A0A3N6Q288</accession>
<dbReference type="RefSeq" id="WP_124143090.1">
    <property type="nucleotide sequence ID" value="NZ_CAWOKI010000323.1"/>
</dbReference>
<dbReference type="AlphaFoldDB" id="A0A3N6Q288"/>
<dbReference type="SUPFAM" id="SSF109604">
    <property type="entry name" value="HD-domain/PDEase-like"/>
    <property type="match status" value="1"/>
</dbReference>
<keyword evidence="2" id="KW-1185">Reference proteome</keyword>
<proteinExistence type="predicted"/>
<dbReference type="OrthoDB" id="5484018at2"/>
<dbReference type="EMBL" id="RCBY01000009">
    <property type="protein sequence ID" value="RQH55305.1"/>
    <property type="molecule type" value="Genomic_DNA"/>
</dbReference>